<proteinExistence type="predicted"/>
<reference evidence="2" key="1">
    <citation type="journal article" date="2019" name="Int. J. Syst. Evol. Microbiol.">
        <title>The Global Catalogue of Microorganisms (GCM) 10K type strain sequencing project: providing services to taxonomists for standard genome sequencing and annotation.</title>
        <authorList>
            <consortium name="The Broad Institute Genomics Platform"/>
            <consortium name="The Broad Institute Genome Sequencing Center for Infectious Disease"/>
            <person name="Wu L."/>
            <person name="Ma J."/>
        </authorList>
    </citation>
    <scope>NUCLEOTIDE SEQUENCE [LARGE SCALE GENOMIC DNA]</scope>
    <source>
        <strain evidence="2">CGMCC 1.7693</strain>
    </source>
</reference>
<gene>
    <name evidence="1" type="ORF">GCM10011346_02860</name>
</gene>
<dbReference type="Proteomes" id="UP000641206">
    <property type="component" value="Unassembled WGS sequence"/>
</dbReference>
<keyword evidence="2" id="KW-1185">Reference proteome</keyword>
<dbReference type="RefSeq" id="WP_188732765.1">
    <property type="nucleotide sequence ID" value="NZ_BMLW01000001.1"/>
</dbReference>
<evidence type="ECO:0000313" key="2">
    <source>
        <dbReference type="Proteomes" id="UP000641206"/>
    </source>
</evidence>
<sequence>MDNFVTLTLLDNKRISFPVDSIQLVKVQDTEEQGLYGTKIEYREKEYGFFFGISKETWSDVQVLSVRQSMETVFERFAAAIKSSAEPAEIENDNAEEIYQLKNALKEIWSNAVDLAQVDHEKGQEYISLENLRELIQEVEPE</sequence>
<name>A0ABQ2NPS7_9BACI</name>
<comment type="caution">
    <text evidence="1">The sequence shown here is derived from an EMBL/GenBank/DDBJ whole genome shotgun (WGS) entry which is preliminary data.</text>
</comment>
<dbReference type="EMBL" id="BMLW01000001">
    <property type="protein sequence ID" value="GGP07324.1"/>
    <property type="molecule type" value="Genomic_DNA"/>
</dbReference>
<accession>A0ABQ2NPS7</accession>
<organism evidence="1 2">
    <name type="scientific">Oceanobacillus neutriphilus</name>
    <dbReference type="NCBI Taxonomy" id="531815"/>
    <lineage>
        <taxon>Bacteria</taxon>
        <taxon>Bacillati</taxon>
        <taxon>Bacillota</taxon>
        <taxon>Bacilli</taxon>
        <taxon>Bacillales</taxon>
        <taxon>Bacillaceae</taxon>
        <taxon>Oceanobacillus</taxon>
    </lineage>
</organism>
<evidence type="ECO:0000313" key="1">
    <source>
        <dbReference type="EMBL" id="GGP07324.1"/>
    </source>
</evidence>
<protein>
    <submittedName>
        <fullName evidence="1">Uncharacterized protein</fullName>
    </submittedName>
</protein>